<name>A0A2Z6B3R5_9BACT</name>
<accession>A0A2Z6B3R5</accession>
<reference evidence="1 2" key="1">
    <citation type="journal article" date="2018" name="Sci. Adv.">
        <title>Multi-heme cytochromes provide a pathway for survival in energy-limited environments.</title>
        <authorList>
            <person name="Deng X."/>
            <person name="Dohmae N."/>
            <person name="Nealson K.H."/>
            <person name="Hashimoto K."/>
            <person name="Okamoto A."/>
        </authorList>
    </citation>
    <scope>NUCLEOTIDE SEQUENCE [LARGE SCALE GENOMIC DNA]</scope>
    <source>
        <strain evidence="1 2">IS5</strain>
    </source>
</reference>
<dbReference type="AlphaFoldDB" id="A0A2Z6B3R5"/>
<organism evidence="1 2">
    <name type="scientific">Desulfovibrio ferrophilus</name>
    <dbReference type="NCBI Taxonomy" id="241368"/>
    <lineage>
        <taxon>Bacteria</taxon>
        <taxon>Pseudomonadati</taxon>
        <taxon>Thermodesulfobacteriota</taxon>
        <taxon>Desulfovibrionia</taxon>
        <taxon>Desulfovibrionales</taxon>
        <taxon>Desulfovibrionaceae</taxon>
        <taxon>Desulfovibrio</taxon>
    </lineage>
</organism>
<gene>
    <name evidence="1" type="ORF">DFE_3350</name>
</gene>
<dbReference type="EMBL" id="AP017378">
    <property type="protein sequence ID" value="BBD10076.1"/>
    <property type="molecule type" value="Genomic_DNA"/>
</dbReference>
<dbReference type="RefSeq" id="WP_126381153.1">
    <property type="nucleotide sequence ID" value="NZ_AP017378.1"/>
</dbReference>
<sequence>MIIVAGQWISKVEEFSGKFRNLTGLMEDGSAWLQWALLERQLVMEARSESDLLARMQRGLHCCALMTIEALDLTAHPRRMMELDDEVIKVVSQAVSSRIDEDRDKAWSELAEAGIQNFSTLKDGKDILEQLKVEDCSVFSTLSLGDLICLTALSSEDSPLSTCASPGMQHKAADFAVSLSQSCPEFSDACGFFCHHASVSKERSQSAVAEAIKHLWLRLAPLVNGTLETMTMPRVDSSEALTAQIETRVFGGEPLGFATKHQALRVLSSNIDSDCDDVEWAQAARDVLMDVRCMIRPGNAMEAVLSQDGQKRSVEYVSDEASAVLDCSTSGLVTIADFSR</sequence>
<proteinExistence type="predicted"/>
<dbReference type="Proteomes" id="UP000269883">
    <property type="component" value="Chromosome"/>
</dbReference>
<dbReference type="KEGG" id="dfl:DFE_3350"/>
<evidence type="ECO:0000313" key="2">
    <source>
        <dbReference type="Proteomes" id="UP000269883"/>
    </source>
</evidence>
<keyword evidence="2" id="KW-1185">Reference proteome</keyword>
<protein>
    <submittedName>
        <fullName evidence="1">Uncharacterized protein</fullName>
    </submittedName>
</protein>
<evidence type="ECO:0000313" key="1">
    <source>
        <dbReference type="EMBL" id="BBD10076.1"/>
    </source>
</evidence>